<dbReference type="EMBL" id="JBJQOH010000002">
    <property type="protein sequence ID" value="KAL3698089.1"/>
    <property type="molecule type" value="Genomic_DNA"/>
</dbReference>
<accession>A0ABD3I972</accession>
<dbReference type="Gene3D" id="3.60.10.10">
    <property type="entry name" value="Endonuclease/exonuclease/phosphatase"/>
    <property type="match status" value="1"/>
</dbReference>
<protein>
    <recommendedName>
        <fullName evidence="3">Endonuclease/exonuclease/phosphatase domain-containing protein</fullName>
    </recommendedName>
</protein>
<dbReference type="AlphaFoldDB" id="A0ABD3I972"/>
<evidence type="ECO:0000313" key="1">
    <source>
        <dbReference type="EMBL" id="KAL3698089.1"/>
    </source>
</evidence>
<dbReference type="Proteomes" id="UP001633002">
    <property type="component" value="Unassembled WGS sequence"/>
</dbReference>
<evidence type="ECO:0000313" key="2">
    <source>
        <dbReference type="Proteomes" id="UP001633002"/>
    </source>
</evidence>
<organism evidence="1 2">
    <name type="scientific">Riccia sorocarpa</name>
    <dbReference type="NCBI Taxonomy" id="122646"/>
    <lineage>
        <taxon>Eukaryota</taxon>
        <taxon>Viridiplantae</taxon>
        <taxon>Streptophyta</taxon>
        <taxon>Embryophyta</taxon>
        <taxon>Marchantiophyta</taxon>
        <taxon>Marchantiopsida</taxon>
        <taxon>Marchantiidae</taxon>
        <taxon>Marchantiales</taxon>
        <taxon>Ricciaceae</taxon>
        <taxon>Riccia</taxon>
    </lineage>
</organism>
<dbReference type="SUPFAM" id="SSF56219">
    <property type="entry name" value="DNase I-like"/>
    <property type="match status" value="1"/>
</dbReference>
<gene>
    <name evidence="1" type="ORF">R1sor_012165</name>
</gene>
<keyword evidence="2" id="KW-1185">Reference proteome</keyword>
<reference evidence="1 2" key="1">
    <citation type="submission" date="2024-09" db="EMBL/GenBank/DDBJ databases">
        <title>Chromosome-scale assembly of Riccia sorocarpa.</title>
        <authorList>
            <person name="Paukszto L."/>
        </authorList>
    </citation>
    <scope>NUCLEOTIDE SEQUENCE [LARGE SCALE GENOMIC DNA]</scope>
    <source>
        <strain evidence="1">LP-2024</strain>
        <tissue evidence="1">Aerial parts of the thallus</tissue>
    </source>
</reference>
<sequence>MTKKEHPEAGILALQELKALEENLHFNLSRISEGGKGNGTVAWAKIETQVGPVTVLSVYAPNILAERRSLWAWLSYHLEEGNWVMIGDFNSVELPDDTYGPTALMNGGELQIWKALASEFQLIDAYMCAAFTEGPRFTRQVVSGGRLDQARLDRCYLSNGGKWAHHIQKVHLDARQALSDHCPVIVSITLEEPRVEQIRQGSYFKMDSEVLKLEGVFHAVQTAWENNPKGVTDPQAKWSLGWSRVKGVLKAFKADSRRRVDQVDELKIELAALRRRLQDDPTASLQESLLNVEKKIRAREFEDAKSWRLRSKIRWMEAGEAPSHYFFAQLKAKHARESMKTLKKTSGEDTQFKCMEALPNDLSERKEVLRLVDRKATEVQNATMIGLPSPEEIDELDDDLPRDKAPGLDGVTNNMVKDCWLFIRKDCV</sequence>
<evidence type="ECO:0008006" key="3">
    <source>
        <dbReference type="Google" id="ProtNLM"/>
    </source>
</evidence>
<comment type="caution">
    <text evidence="1">The sequence shown here is derived from an EMBL/GenBank/DDBJ whole genome shotgun (WGS) entry which is preliminary data.</text>
</comment>
<proteinExistence type="predicted"/>
<dbReference type="InterPro" id="IPR036691">
    <property type="entry name" value="Endo/exonu/phosph_ase_sf"/>
</dbReference>
<name>A0ABD3I972_9MARC</name>